<dbReference type="PROSITE" id="PS50931">
    <property type="entry name" value="HTH_LYSR"/>
    <property type="match status" value="1"/>
</dbReference>
<dbReference type="PRINTS" id="PR00039">
    <property type="entry name" value="HTHLYSR"/>
</dbReference>
<dbReference type="Gene3D" id="3.40.190.10">
    <property type="entry name" value="Periplasmic binding protein-like II"/>
    <property type="match status" value="2"/>
</dbReference>
<reference evidence="7" key="1">
    <citation type="submission" date="2018-05" db="EMBL/GenBank/DDBJ databases">
        <title>Genome Sequencing of selected type strains of the family Eggerthellaceae.</title>
        <authorList>
            <person name="Danylec N."/>
            <person name="Stoll D.A."/>
            <person name="Doetsch A."/>
            <person name="Huch M."/>
        </authorList>
    </citation>
    <scope>NUCLEOTIDE SEQUENCE [LARGE SCALE GENOMIC DNA]</scope>
    <source>
        <strain evidence="7">DSM 24851</strain>
    </source>
</reference>
<organism evidence="6 7">
    <name type="scientific">Slackia equolifaciens</name>
    <dbReference type="NCBI Taxonomy" id="498718"/>
    <lineage>
        <taxon>Bacteria</taxon>
        <taxon>Bacillati</taxon>
        <taxon>Actinomycetota</taxon>
        <taxon>Coriobacteriia</taxon>
        <taxon>Eggerthellales</taxon>
        <taxon>Eggerthellaceae</taxon>
        <taxon>Slackia</taxon>
    </lineage>
</organism>
<keyword evidence="2" id="KW-0805">Transcription regulation</keyword>
<sequence>MNIDHLRYFDCLAQVLNYTKAAERLFITQPALSSAIKRMEKELGITLFVRDQGSSRIRLTEEGAVLSRYVAKALKSYDAGVRLALEVKGERNSTLRVGIPHAIQGHLWSRAMQEFRASCAVEPDIIIKQGYSVSLMESLRSGELDVAFASRTVGSDDMNHVLLWSQPLVAAVNLENPFARRATVSLDDLCGKEFMTYNRTSPVYCRIEDELAGVDVRLNCRCDDEITMASIVAADPSTMALMCYSFLLEAYRGIAFLPVLGVSQDFHKIYLVSRREDHPRVVSDFIAFMARYRFPITMGG</sequence>
<dbReference type="GO" id="GO:0003700">
    <property type="term" value="F:DNA-binding transcription factor activity"/>
    <property type="evidence" value="ECO:0007669"/>
    <property type="project" value="InterPro"/>
</dbReference>
<dbReference type="Gene3D" id="1.10.10.10">
    <property type="entry name" value="Winged helix-like DNA-binding domain superfamily/Winged helix DNA-binding domain"/>
    <property type="match status" value="1"/>
</dbReference>
<dbReference type="SUPFAM" id="SSF53850">
    <property type="entry name" value="Periplasmic binding protein-like II"/>
    <property type="match status" value="1"/>
</dbReference>
<accession>A0A3N0ATF6</accession>
<dbReference type="PANTHER" id="PTHR30346">
    <property type="entry name" value="TRANSCRIPTIONAL DUAL REGULATOR HCAR-RELATED"/>
    <property type="match status" value="1"/>
</dbReference>
<dbReference type="CDD" id="cd05466">
    <property type="entry name" value="PBP2_LTTR_substrate"/>
    <property type="match status" value="1"/>
</dbReference>
<dbReference type="SUPFAM" id="SSF46785">
    <property type="entry name" value="Winged helix' DNA-binding domain"/>
    <property type="match status" value="1"/>
</dbReference>
<dbReference type="InterPro" id="IPR036388">
    <property type="entry name" value="WH-like_DNA-bd_sf"/>
</dbReference>
<evidence type="ECO:0000256" key="4">
    <source>
        <dbReference type="ARBA" id="ARBA00023163"/>
    </source>
</evidence>
<evidence type="ECO:0000256" key="3">
    <source>
        <dbReference type="ARBA" id="ARBA00023125"/>
    </source>
</evidence>
<keyword evidence="3" id="KW-0238">DNA-binding</keyword>
<gene>
    <name evidence="6" type="ORF">DMP06_10655</name>
</gene>
<dbReference type="InterPro" id="IPR036390">
    <property type="entry name" value="WH_DNA-bd_sf"/>
</dbReference>
<dbReference type="Pfam" id="PF03466">
    <property type="entry name" value="LysR_substrate"/>
    <property type="match status" value="1"/>
</dbReference>
<evidence type="ECO:0000259" key="5">
    <source>
        <dbReference type="PROSITE" id="PS50931"/>
    </source>
</evidence>
<keyword evidence="4" id="KW-0804">Transcription</keyword>
<dbReference type="InterPro" id="IPR000847">
    <property type="entry name" value="LysR_HTH_N"/>
</dbReference>
<evidence type="ECO:0000256" key="1">
    <source>
        <dbReference type="ARBA" id="ARBA00009437"/>
    </source>
</evidence>
<dbReference type="GO" id="GO:0003677">
    <property type="term" value="F:DNA binding"/>
    <property type="evidence" value="ECO:0007669"/>
    <property type="project" value="UniProtKB-KW"/>
</dbReference>
<feature type="domain" description="HTH lysR-type" evidence="5">
    <location>
        <begin position="1"/>
        <end position="60"/>
    </location>
</feature>
<name>A0A3N0ATF6_9ACTN</name>
<dbReference type="Proteomes" id="UP000269591">
    <property type="component" value="Unassembled WGS sequence"/>
</dbReference>
<comment type="similarity">
    <text evidence="1">Belongs to the LysR transcriptional regulatory family.</text>
</comment>
<dbReference type="AlphaFoldDB" id="A0A3N0ATF6"/>
<dbReference type="OrthoDB" id="3181812at2"/>
<dbReference type="GO" id="GO:0032993">
    <property type="term" value="C:protein-DNA complex"/>
    <property type="evidence" value="ECO:0007669"/>
    <property type="project" value="TreeGrafter"/>
</dbReference>
<dbReference type="InterPro" id="IPR005119">
    <property type="entry name" value="LysR_subst-bd"/>
</dbReference>
<comment type="caution">
    <text evidence="6">The sequence shown here is derived from an EMBL/GenBank/DDBJ whole genome shotgun (WGS) entry which is preliminary data.</text>
</comment>
<evidence type="ECO:0000313" key="6">
    <source>
        <dbReference type="EMBL" id="RNL37586.1"/>
    </source>
</evidence>
<proteinExistence type="inferred from homology"/>
<dbReference type="Pfam" id="PF00126">
    <property type="entry name" value="HTH_1"/>
    <property type="match status" value="1"/>
</dbReference>
<dbReference type="PANTHER" id="PTHR30346:SF28">
    <property type="entry name" value="HTH-TYPE TRANSCRIPTIONAL REGULATOR CYNR"/>
    <property type="match status" value="1"/>
</dbReference>
<dbReference type="EMBL" id="QIBX01000025">
    <property type="protein sequence ID" value="RNL37586.1"/>
    <property type="molecule type" value="Genomic_DNA"/>
</dbReference>
<keyword evidence="7" id="KW-1185">Reference proteome</keyword>
<evidence type="ECO:0000256" key="2">
    <source>
        <dbReference type="ARBA" id="ARBA00023015"/>
    </source>
</evidence>
<dbReference type="RefSeq" id="WP_123209708.1">
    <property type="nucleotide sequence ID" value="NZ_JBHTHO010000033.1"/>
</dbReference>
<evidence type="ECO:0000313" key="7">
    <source>
        <dbReference type="Proteomes" id="UP000269591"/>
    </source>
</evidence>
<protein>
    <recommendedName>
        <fullName evidence="5">HTH lysR-type domain-containing protein</fullName>
    </recommendedName>
</protein>